<dbReference type="InParanoid" id="F2U0B5"/>
<gene>
    <name evidence="1" type="ORF">PTSG_01429</name>
</gene>
<evidence type="ECO:0000313" key="1">
    <source>
        <dbReference type="EMBL" id="EGD80843.1"/>
    </source>
</evidence>
<dbReference type="RefSeq" id="XP_004997404.1">
    <property type="nucleotide sequence ID" value="XM_004997347.1"/>
</dbReference>
<dbReference type="KEGG" id="sre:PTSG_01429"/>
<dbReference type="GeneID" id="16078001"/>
<proteinExistence type="predicted"/>
<dbReference type="AlphaFoldDB" id="F2U0B5"/>
<organism evidence="2">
    <name type="scientific">Salpingoeca rosetta (strain ATCC 50818 / BSB-021)</name>
    <dbReference type="NCBI Taxonomy" id="946362"/>
    <lineage>
        <taxon>Eukaryota</taxon>
        <taxon>Choanoflagellata</taxon>
        <taxon>Craspedida</taxon>
        <taxon>Salpingoecidae</taxon>
        <taxon>Salpingoeca</taxon>
    </lineage>
</organism>
<reference evidence="1" key="1">
    <citation type="submission" date="2009-08" db="EMBL/GenBank/DDBJ databases">
        <title>Annotation of Salpingoeca rosetta.</title>
        <authorList>
            <consortium name="The Broad Institute Genome Sequencing Platform"/>
            <person name="Russ C."/>
            <person name="Cuomo C."/>
            <person name="Burger G."/>
            <person name="Gray M.W."/>
            <person name="Holland P.W.H."/>
            <person name="King N."/>
            <person name="Lang F.B.F."/>
            <person name="Roger A.J."/>
            <person name="Ruiz-Trillo I."/>
            <person name="Young S.K."/>
            <person name="Zeng Q."/>
            <person name="Gargeya S."/>
            <person name="Alvarado L."/>
            <person name="Berlin A."/>
            <person name="Chapman S.B."/>
            <person name="Chen Z."/>
            <person name="Freedman E."/>
            <person name="Gellesch M."/>
            <person name="Goldberg J."/>
            <person name="Griggs A."/>
            <person name="Gujja S."/>
            <person name="Heilman E."/>
            <person name="Heiman D."/>
            <person name="Howarth C."/>
            <person name="Mehta T."/>
            <person name="Neiman D."/>
            <person name="Pearson M."/>
            <person name="Roberts A."/>
            <person name="Saif S."/>
            <person name="Shea T."/>
            <person name="Shenoy N."/>
            <person name="Sisk P."/>
            <person name="Stolte C."/>
            <person name="Sykes S."/>
            <person name="White J."/>
            <person name="Yandava C."/>
            <person name="Haas B."/>
            <person name="Nusbaum C."/>
            <person name="Birren B."/>
        </authorList>
    </citation>
    <scope>NUCLEOTIDE SEQUENCE [LARGE SCALE GENOMIC DNA]</scope>
    <source>
        <strain evidence="1">ATCC 50818</strain>
    </source>
</reference>
<name>F2U0B5_SALR5</name>
<protein>
    <submittedName>
        <fullName evidence="1">Uncharacterized protein</fullName>
    </submittedName>
</protein>
<evidence type="ECO:0000313" key="2">
    <source>
        <dbReference type="Proteomes" id="UP000007799"/>
    </source>
</evidence>
<sequence>MTPETRQFLASCRQMAQDKHELLSGQLGARSITTRLFWVTRFGRSNPLLPLACRPPAPTAGIMWNETHLRTFLRDFLVYDLGLTAAAACKALQLPATVTTRSWLGSDPWAATDTP</sequence>
<accession>F2U0B5</accession>
<dbReference type="Proteomes" id="UP000007799">
    <property type="component" value="Unassembled WGS sequence"/>
</dbReference>
<keyword evidence="2" id="KW-1185">Reference proteome</keyword>
<dbReference type="EMBL" id="GL832958">
    <property type="protein sequence ID" value="EGD80843.1"/>
    <property type="molecule type" value="Genomic_DNA"/>
</dbReference>